<dbReference type="GO" id="GO:0030170">
    <property type="term" value="F:pyridoxal phosphate binding"/>
    <property type="evidence" value="ECO:0007669"/>
    <property type="project" value="InterPro"/>
</dbReference>
<dbReference type="Proteomes" id="UP000014417">
    <property type="component" value="Unassembled WGS sequence"/>
</dbReference>
<dbReference type="AlphaFoldDB" id="S2X0P1"/>
<proteinExistence type="inferred from homology"/>
<dbReference type="InterPro" id="IPR004839">
    <property type="entry name" value="Aminotransferase_I/II_large"/>
</dbReference>
<dbReference type="Pfam" id="PF00155">
    <property type="entry name" value="Aminotran_1_2"/>
    <property type="match status" value="1"/>
</dbReference>
<dbReference type="HOGENOM" id="CLU_017584_15_2_11"/>
<evidence type="ECO:0000259" key="6">
    <source>
        <dbReference type="Pfam" id="PF00155"/>
    </source>
</evidence>
<dbReference type="OrthoDB" id="3224382at2"/>
<dbReference type="STRING" id="883161.HMPREF9306_00343"/>
<dbReference type="GO" id="GO:0047804">
    <property type="term" value="F:cysteine-S-conjugate beta-lyase activity"/>
    <property type="evidence" value="ECO:0007669"/>
    <property type="project" value="UniProtKB-EC"/>
</dbReference>
<feature type="domain" description="Aminotransferase class I/classII large" evidence="6">
    <location>
        <begin position="57"/>
        <end position="388"/>
    </location>
</feature>
<dbReference type="EC" id="4.4.1.13" evidence="2"/>
<dbReference type="InterPro" id="IPR015424">
    <property type="entry name" value="PyrdxlP-dep_Trfase"/>
</dbReference>
<name>S2X0P1_9ACTN</name>
<dbReference type="PATRIC" id="fig|883161.3.peg.346"/>
<evidence type="ECO:0000256" key="3">
    <source>
        <dbReference type="ARBA" id="ARBA00022898"/>
    </source>
</evidence>
<dbReference type="InterPro" id="IPR015422">
    <property type="entry name" value="PyrdxlP-dep_Trfase_small"/>
</dbReference>
<dbReference type="PANTHER" id="PTHR43525">
    <property type="entry name" value="PROTEIN MALY"/>
    <property type="match status" value="1"/>
</dbReference>
<evidence type="ECO:0000256" key="4">
    <source>
        <dbReference type="ARBA" id="ARBA00023239"/>
    </source>
</evidence>
<keyword evidence="3" id="KW-0663">Pyridoxal phosphate</keyword>
<evidence type="ECO:0000313" key="8">
    <source>
        <dbReference type="Proteomes" id="UP000014417"/>
    </source>
</evidence>
<evidence type="ECO:0000256" key="5">
    <source>
        <dbReference type="ARBA" id="ARBA00037974"/>
    </source>
</evidence>
<comment type="cofactor">
    <cofactor evidence="1">
        <name>pyridoxal 5'-phosphate</name>
        <dbReference type="ChEBI" id="CHEBI:597326"/>
    </cofactor>
</comment>
<comment type="similarity">
    <text evidence="5">Belongs to the class-II pyridoxal-phosphate-dependent aminotransferase family. MalY/PatB cystathionine beta-lyase subfamily.</text>
</comment>
<dbReference type="CDD" id="cd00609">
    <property type="entry name" value="AAT_like"/>
    <property type="match status" value="1"/>
</dbReference>
<dbReference type="EMBL" id="AGZR01000004">
    <property type="protein sequence ID" value="EPD33589.1"/>
    <property type="molecule type" value="Genomic_DNA"/>
</dbReference>
<keyword evidence="8" id="KW-1185">Reference proteome</keyword>
<evidence type="ECO:0000256" key="2">
    <source>
        <dbReference type="ARBA" id="ARBA00012224"/>
    </source>
</evidence>
<gene>
    <name evidence="7" type="ORF">HMPREF9306_00343</name>
</gene>
<evidence type="ECO:0000256" key="1">
    <source>
        <dbReference type="ARBA" id="ARBA00001933"/>
    </source>
</evidence>
<dbReference type="SUPFAM" id="SSF53383">
    <property type="entry name" value="PLP-dependent transferases"/>
    <property type="match status" value="1"/>
</dbReference>
<dbReference type="Gene3D" id="3.90.1150.10">
    <property type="entry name" value="Aspartate Aminotransferase, domain 1"/>
    <property type="match status" value="1"/>
</dbReference>
<dbReference type="Gene3D" id="3.40.640.10">
    <property type="entry name" value="Type I PLP-dependent aspartate aminotransferase-like (Major domain)"/>
    <property type="match status" value="1"/>
</dbReference>
<dbReference type="InterPro" id="IPR051798">
    <property type="entry name" value="Class-II_PLP-Dep_Aminotrans"/>
</dbReference>
<dbReference type="PANTHER" id="PTHR43525:SF2">
    <property type="entry name" value="CYSTATHIONINE BETA-LYASE-RELATED"/>
    <property type="match status" value="1"/>
</dbReference>
<organism evidence="7 8">
    <name type="scientific">Propionimicrobium lymphophilum ACS-093-V-SCH5</name>
    <dbReference type="NCBI Taxonomy" id="883161"/>
    <lineage>
        <taxon>Bacteria</taxon>
        <taxon>Bacillati</taxon>
        <taxon>Actinomycetota</taxon>
        <taxon>Actinomycetes</taxon>
        <taxon>Propionibacteriales</taxon>
        <taxon>Propionibacteriaceae</taxon>
        <taxon>Propionimicrobium</taxon>
    </lineage>
</organism>
<dbReference type="InterPro" id="IPR015421">
    <property type="entry name" value="PyrdxlP-dep_Trfase_major"/>
</dbReference>
<comment type="caution">
    <text evidence="7">The sequence shown here is derived from an EMBL/GenBank/DDBJ whole genome shotgun (WGS) entry which is preliminary data.</text>
</comment>
<evidence type="ECO:0000313" key="7">
    <source>
        <dbReference type="EMBL" id="EPD33589.1"/>
    </source>
</evidence>
<keyword evidence="4" id="KW-0456">Lyase</keyword>
<protein>
    <recommendedName>
        <fullName evidence="2">cysteine-S-conjugate beta-lyase</fullName>
        <ecNumber evidence="2">4.4.1.13</ecNumber>
    </recommendedName>
</protein>
<dbReference type="RefSeq" id="WP_016455198.1">
    <property type="nucleotide sequence ID" value="NZ_KE150269.1"/>
</dbReference>
<accession>S2X0P1</accession>
<reference evidence="7 8" key="1">
    <citation type="submission" date="2013-04" db="EMBL/GenBank/DDBJ databases">
        <title>The Genome Sequence of Propionimicrobium lymphophilum ACS-093-V-SCH5.</title>
        <authorList>
            <consortium name="The Broad Institute Genomics Platform"/>
            <person name="Earl A."/>
            <person name="Ward D."/>
            <person name="Feldgarden M."/>
            <person name="Gevers D."/>
            <person name="Saerens B."/>
            <person name="Vaneechoutte M."/>
            <person name="Walker B."/>
            <person name="Young S."/>
            <person name="Zeng Q."/>
            <person name="Gargeya S."/>
            <person name="Fitzgerald M."/>
            <person name="Haas B."/>
            <person name="Abouelleil A."/>
            <person name="Allen A.W."/>
            <person name="Alvarado L."/>
            <person name="Arachchi H.M."/>
            <person name="Berlin A.M."/>
            <person name="Chapman S.B."/>
            <person name="Gainer-Dewar J."/>
            <person name="Goldberg J."/>
            <person name="Griggs A."/>
            <person name="Gujja S."/>
            <person name="Hansen M."/>
            <person name="Howarth C."/>
            <person name="Imamovic A."/>
            <person name="Ireland A."/>
            <person name="Larimer J."/>
            <person name="McCowan C."/>
            <person name="Murphy C."/>
            <person name="Pearson M."/>
            <person name="Poon T.W."/>
            <person name="Priest M."/>
            <person name="Roberts A."/>
            <person name="Saif S."/>
            <person name="Shea T."/>
            <person name="Sisk P."/>
            <person name="Sykes S."/>
            <person name="Wortman J."/>
            <person name="Nusbaum C."/>
            <person name="Birren B."/>
        </authorList>
    </citation>
    <scope>NUCLEOTIDE SEQUENCE [LARGE SCALE GENOMIC DNA]</scope>
    <source>
        <strain evidence="7 8">ACS-093-V-SCH5</strain>
    </source>
</reference>
<sequence length="394" mass="43205">MTKNFVPVSQRPGTFAERADARDAQELQEAGSLKWTAFQPADGAWVAESDFGLAAPVRKAVVDFIDKEMTGYAPMNMRKELKVATAQWLDKRYGWSVPAERVHWLPDVLTGLTMMLSYLVPDGKVIVPTPCYMPFVDIPGVCGRELIQVPMIQTEDSWEFDFESIDQAFKDGGNVLILCNPHNPIGKVVTAGEMGKITKIVDAHNGWVFSDEIHAPLVLDGNHVPYASTSQSAAQHTVTALSASKAFNTAGLKCAQLVVTNDEQQRWMTSQGHGIIHESAPIGVVAAISAYRDGEEWLDDLVDYLRGNRDYLVEAVEKKLPGVKMIAPQSTFLAWLDVRGLGLEDPRQHFLKAGVALTDGAECGDVGKGWLRLCFGTPRPVLEQIIEKMAAALA</sequence>